<organism evidence="1 2">
    <name type="scientific">Cryptosporidium xiaoi</name>
    <dbReference type="NCBI Taxonomy" id="659607"/>
    <lineage>
        <taxon>Eukaryota</taxon>
        <taxon>Sar</taxon>
        <taxon>Alveolata</taxon>
        <taxon>Apicomplexa</taxon>
        <taxon>Conoidasida</taxon>
        <taxon>Coccidia</taxon>
        <taxon>Eucoccidiorida</taxon>
        <taxon>Eimeriorina</taxon>
        <taxon>Cryptosporidiidae</taxon>
        <taxon>Cryptosporidium</taxon>
    </lineage>
</organism>
<dbReference type="InterPro" id="IPR013885">
    <property type="entry name" value="DUF1764_euk"/>
</dbReference>
<comment type="caution">
    <text evidence="1">The sequence shown here is derived from an EMBL/GenBank/DDBJ whole genome shotgun (WGS) entry which is preliminary data.</text>
</comment>
<dbReference type="EMBL" id="JAWDEY010000035">
    <property type="protein sequence ID" value="KAK6587948.1"/>
    <property type="molecule type" value="Genomic_DNA"/>
</dbReference>
<proteinExistence type="predicted"/>
<evidence type="ECO:0000313" key="2">
    <source>
        <dbReference type="Proteomes" id="UP001311799"/>
    </source>
</evidence>
<keyword evidence="2" id="KW-1185">Reference proteome</keyword>
<sequence>MVKKKKTNIDHLNKSVETIGESRIEINEIFVSKSRKLKAEAPYRSRQKQKSVRKNKLDMRKIGKEYEIPLSKTRPLRYTNDGLPIYNIEDLNIVFNVKIFNHIFLRLFAVK</sequence>
<evidence type="ECO:0000313" key="1">
    <source>
        <dbReference type="EMBL" id="KAK6587948.1"/>
    </source>
</evidence>
<reference evidence="1 2" key="1">
    <citation type="submission" date="2023-10" db="EMBL/GenBank/DDBJ databases">
        <title>Comparative genomics analysis reveals potential genetic determinants of host preference in Cryptosporidium xiaoi.</title>
        <authorList>
            <person name="Xiao L."/>
            <person name="Li J."/>
        </authorList>
    </citation>
    <scope>NUCLEOTIDE SEQUENCE [LARGE SCALE GENOMIC DNA]</scope>
    <source>
        <strain evidence="1 2">52996</strain>
    </source>
</reference>
<protein>
    <submittedName>
        <fullName evidence="1">Uncharacterized protein</fullName>
    </submittedName>
</protein>
<dbReference type="Proteomes" id="UP001311799">
    <property type="component" value="Unassembled WGS sequence"/>
</dbReference>
<gene>
    <name evidence="1" type="ORF">RS030_71007</name>
</gene>
<dbReference type="Pfam" id="PF08576">
    <property type="entry name" value="DUF1764"/>
    <property type="match status" value="1"/>
</dbReference>
<name>A0AAV9XT61_9CRYT</name>
<accession>A0AAV9XT61</accession>
<dbReference type="AlphaFoldDB" id="A0AAV9XT61"/>